<organism evidence="2 3">
    <name type="scientific">Globodera pallida</name>
    <name type="common">Potato cyst nematode worm</name>
    <name type="synonym">Heterodera pallida</name>
    <dbReference type="NCBI Taxonomy" id="36090"/>
    <lineage>
        <taxon>Eukaryota</taxon>
        <taxon>Metazoa</taxon>
        <taxon>Ecdysozoa</taxon>
        <taxon>Nematoda</taxon>
        <taxon>Chromadorea</taxon>
        <taxon>Rhabditida</taxon>
        <taxon>Tylenchina</taxon>
        <taxon>Tylenchomorpha</taxon>
        <taxon>Tylenchoidea</taxon>
        <taxon>Heteroderidae</taxon>
        <taxon>Heteroderinae</taxon>
        <taxon>Globodera</taxon>
    </lineage>
</organism>
<evidence type="ECO:0000313" key="2">
    <source>
        <dbReference type="Proteomes" id="UP000050741"/>
    </source>
</evidence>
<accession>A0A183CTZ6</accession>
<dbReference type="WBParaSite" id="GPLIN_001635400">
    <property type="protein sequence ID" value="GPLIN_001635400"/>
    <property type="gene ID" value="GPLIN_001635400"/>
</dbReference>
<keyword evidence="2" id="KW-1185">Reference proteome</keyword>
<feature type="region of interest" description="Disordered" evidence="1">
    <location>
        <begin position="1"/>
        <end position="97"/>
    </location>
</feature>
<dbReference type="AlphaFoldDB" id="A0A183CTZ6"/>
<proteinExistence type="predicted"/>
<name>A0A183CTZ6_GLOPA</name>
<reference evidence="3" key="2">
    <citation type="submission" date="2016-06" db="UniProtKB">
        <authorList>
            <consortium name="WormBaseParasite"/>
        </authorList>
    </citation>
    <scope>IDENTIFICATION</scope>
</reference>
<feature type="compositionally biased region" description="Pro residues" evidence="1">
    <location>
        <begin position="80"/>
        <end position="97"/>
    </location>
</feature>
<protein>
    <submittedName>
        <fullName evidence="3">Gag protein</fullName>
    </submittedName>
</protein>
<evidence type="ECO:0000313" key="3">
    <source>
        <dbReference type="WBParaSite" id="GPLIN_001635400"/>
    </source>
</evidence>
<reference evidence="2" key="1">
    <citation type="submission" date="2014-05" db="EMBL/GenBank/DDBJ databases">
        <title>The genome and life-stage specific transcriptomes of Globodera pallida elucidate key aspects of plant parasitism by a cyst nematode.</title>
        <authorList>
            <person name="Cotton J.A."/>
            <person name="Lilley C.J."/>
            <person name="Jones L.M."/>
            <person name="Kikuchi T."/>
            <person name="Reid A.J."/>
            <person name="Thorpe P."/>
            <person name="Tsai I.J."/>
            <person name="Beasley H."/>
            <person name="Blok V."/>
            <person name="Cock P.J.A."/>
            <person name="Van den Akker S.E."/>
            <person name="Holroyd N."/>
            <person name="Hunt M."/>
            <person name="Mantelin S."/>
            <person name="Naghra H."/>
            <person name="Pain A."/>
            <person name="Palomares-Rius J.E."/>
            <person name="Zarowiecki M."/>
            <person name="Berriman M."/>
            <person name="Jones J.T."/>
            <person name="Urwin P.E."/>
        </authorList>
    </citation>
    <scope>NUCLEOTIDE SEQUENCE [LARGE SCALE GENOMIC DNA]</scope>
    <source>
        <strain evidence="2">Lindley</strain>
    </source>
</reference>
<feature type="compositionally biased region" description="Low complexity" evidence="1">
    <location>
        <begin position="67"/>
        <end position="79"/>
    </location>
</feature>
<sequence length="97" mass="10119">GLKVRVRWGQPRSQTQATKELTAHAPLEPVPNIAELFPSSSSSSSGSAPMKKRSRFSAAEGDEEGIPLPVGRPPGLVVPELPPPVPFPPPPPPAAQG</sequence>
<evidence type="ECO:0000256" key="1">
    <source>
        <dbReference type="SAM" id="MobiDB-lite"/>
    </source>
</evidence>
<dbReference type="Proteomes" id="UP000050741">
    <property type="component" value="Unassembled WGS sequence"/>
</dbReference>